<dbReference type="Proteomes" id="UP000261660">
    <property type="component" value="Unplaced"/>
</dbReference>
<evidence type="ECO:0000313" key="6">
    <source>
        <dbReference type="Proteomes" id="UP000261660"/>
    </source>
</evidence>
<accession>A0A3Q3FFL5</accession>
<reference evidence="5" key="2">
    <citation type="submission" date="2025-09" db="UniProtKB">
        <authorList>
            <consortium name="Ensembl"/>
        </authorList>
    </citation>
    <scope>IDENTIFICATION</scope>
</reference>
<dbReference type="STRING" id="56723.ENSLBEP00000018007"/>
<name>A0A3Q3FFL5_9LABR</name>
<evidence type="ECO:0000256" key="2">
    <source>
        <dbReference type="ARBA" id="ARBA00023157"/>
    </source>
</evidence>
<dbReference type="InParanoid" id="A0A3Q3FFL5"/>
<dbReference type="InterPro" id="IPR013806">
    <property type="entry name" value="Kringle-like"/>
</dbReference>
<dbReference type="SUPFAM" id="SSF57440">
    <property type="entry name" value="Kringle-like"/>
    <property type="match status" value="1"/>
</dbReference>
<keyword evidence="1" id="KW-0677">Repeat</keyword>
<dbReference type="PROSITE" id="PS51092">
    <property type="entry name" value="FN2_2"/>
    <property type="match status" value="1"/>
</dbReference>
<protein>
    <recommendedName>
        <fullName evidence="4">Fibronectin type-II domain-containing protein</fullName>
    </recommendedName>
</protein>
<dbReference type="Gene3D" id="2.10.10.10">
    <property type="entry name" value="Fibronectin, type II, collagen-binding"/>
    <property type="match status" value="1"/>
</dbReference>
<sequence>SPAWSIHLELYSIGGNAAGMPCMFPFQYKDQWYSDCTTTDSPGNQLWCAVETKYQSERWGYCPVTCEWSEKTLINSVIAKM</sequence>
<reference evidence="5" key="1">
    <citation type="submission" date="2025-08" db="UniProtKB">
        <authorList>
            <consortium name="Ensembl"/>
        </authorList>
    </citation>
    <scope>IDENTIFICATION</scope>
</reference>
<dbReference type="GeneTree" id="ENSGT00940000177582"/>
<dbReference type="CDD" id="cd00062">
    <property type="entry name" value="FN2"/>
    <property type="match status" value="1"/>
</dbReference>
<keyword evidence="6" id="KW-1185">Reference proteome</keyword>
<proteinExistence type="predicted"/>
<evidence type="ECO:0000313" key="5">
    <source>
        <dbReference type="Ensembl" id="ENSLBEP00000018007.1"/>
    </source>
</evidence>
<dbReference type="InterPro" id="IPR000562">
    <property type="entry name" value="FN_type2_dom"/>
</dbReference>
<evidence type="ECO:0000256" key="1">
    <source>
        <dbReference type="ARBA" id="ARBA00022737"/>
    </source>
</evidence>
<feature type="disulfide bond" evidence="3">
    <location>
        <begin position="22"/>
        <end position="48"/>
    </location>
</feature>
<comment type="caution">
    <text evidence="3">Lacks conserved residue(s) required for the propagation of feature annotation.</text>
</comment>
<organism evidence="5 6">
    <name type="scientific">Labrus bergylta</name>
    <name type="common">ballan wrasse</name>
    <dbReference type="NCBI Taxonomy" id="56723"/>
    <lineage>
        <taxon>Eukaryota</taxon>
        <taxon>Metazoa</taxon>
        <taxon>Chordata</taxon>
        <taxon>Craniata</taxon>
        <taxon>Vertebrata</taxon>
        <taxon>Euteleostomi</taxon>
        <taxon>Actinopterygii</taxon>
        <taxon>Neopterygii</taxon>
        <taxon>Teleostei</taxon>
        <taxon>Neoteleostei</taxon>
        <taxon>Acanthomorphata</taxon>
        <taxon>Eupercaria</taxon>
        <taxon>Labriformes</taxon>
        <taxon>Labridae</taxon>
        <taxon>Labrus</taxon>
    </lineage>
</organism>
<feature type="domain" description="Fibronectin type-II" evidence="4">
    <location>
        <begin position="17"/>
        <end position="64"/>
    </location>
</feature>
<keyword evidence="2 3" id="KW-1015">Disulfide bond</keyword>
<dbReference type="InterPro" id="IPR036943">
    <property type="entry name" value="FN_type2_sf"/>
</dbReference>
<dbReference type="SMART" id="SM00059">
    <property type="entry name" value="FN2"/>
    <property type="match status" value="1"/>
</dbReference>
<evidence type="ECO:0000259" key="4">
    <source>
        <dbReference type="PROSITE" id="PS51092"/>
    </source>
</evidence>
<dbReference type="Pfam" id="PF00040">
    <property type="entry name" value="fn2"/>
    <property type="match status" value="1"/>
</dbReference>
<dbReference type="FunFam" id="2.10.10.10:FF:000001">
    <property type="entry name" value="Fibronectin 1a isoform 1"/>
    <property type="match status" value="1"/>
</dbReference>
<evidence type="ECO:0000256" key="3">
    <source>
        <dbReference type="PROSITE-ProRule" id="PRU00479"/>
    </source>
</evidence>
<dbReference type="AlphaFoldDB" id="A0A3Q3FFL5"/>
<dbReference type="Ensembl" id="ENSLBET00000019007.1">
    <property type="protein sequence ID" value="ENSLBEP00000018007.1"/>
    <property type="gene ID" value="ENSLBEG00000013875.1"/>
</dbReference>